<dbReference type="PANTHER" id="PTHR33115:SF50">
    <property type="entry name" value="ARM REPEAT SUPERFAMILY PROTEIN"/>
    <property type="match status" value="1"/>
</dbReference>
<proteinExistence type="predicted"/>
<sequence length="163" mass="18965">MLAFESKQNCHRTLKLNVVEKLVLQATMAEQNKLQELMLGLAAKVFRFMTPQESSHVFKRTGVEEIDWEMKLVEIVQLNLYPSVKAPRIRRFTIELVIWLMRSEQSHIYVFRELGMEQELENVMETSSELESFNTFTGSIGLNRYAKTMQSLIYDALKLLSNG</sequence>
<dbReference type="EMBL" id="JBBNAE010000002">
    <property type="protein sequence ID" value="KAK9144856.1"/>
    <property type="molecule type" value="Genomic_DNA"/>
</dbReference>
<name>A0AAP0K2S4_9MAGN</name>
<dbReference type="PANTHER" id="PTHR33115">
    <property type="entry name" value="ARM REPEAT SUPERFAMILY PROTEIN"/>
    <property type="match status" value="1"/>
</dbReference>
<dbReference type="Proteomes" id="UP001417504">
    <property type="component" value="Unassembled WGS sequence"/>
</dbReference>
<reference evidence="1 2" key="1">
    <citation type="submission" date="2024-01" db="EMBL/GenBank/DDBJ databases">
        <title>Genome assemblies of Stephania.</title>
        <authorList>
            <person name="Yang L."/>
        </authorList>
    </citation>
    <scope>NUCLEOTIDE SEQUENCE [LARGE SCALE GENOMIC DNA]</scope>
    <source>
        <strain evidence="1">QJT</strain>
        <tissue evidence="1">Leaf</tissue>
    </source>
</reference>
<keyword evidence="2" id="KW-1185">Reference proteome</keyword>
<comment type="caution">
    <text evidence="1">The sequence shown here is derived from an EMBL/GenBank/DDBJ whole genome shotgun (WGS) entry which is preliminary data.</text>
</comment>
<organism evidence="1 2">
    <name type="scientific">Stephania japonica</name>
    <dbReference type="NCBI Taxonomy" id="461633"/>
    <lineage>
        <taxon>Eukaryota</taxon>
        <taxon>Viridiplantae</taxon>
        <taxon>Streptophyta</taxon>
        <taxon>Embryophyta</taxon>
        <taxon>Tracheophyta</taxon>
        <taxon>Spermatophyta</taxon>
        <taxon>Magnoliopsida</taxon>
        <taxon>Ranunculales</taxon>
        <taxon>Menispermaceae</taxon>
        <taxon>Menispermoideae</taxon>
        <taxon>Cissampelideae</taxon>
        <taxon>Stephania</taxon>
    </lineage>
</organism>
<evidence type="ECO:0000313" key="1">
    <source>
        <dbReference type="EMBL" id="KAK9144856.1"/>
    </source>
</evidence>
<evidence type="ECO:0000313" key="2">
    <source>
        <dbReference type="Proteomes" id="UP001417504"/>
    </source>
</evidence>
<accession>A0AAP0K2S4</accession>
<gene>
    <name evidence="1" type="ORF">Sjap_004759</name>
</gene>
<protein>
    <submittedName>
        <fullName evidence="1">Uncharacterized protein</fullName>
    </submittedName>
</protein>
<dbReference type="AlphaFoldDB" id="A0AAP0K2S4"/>